<comment type="caution">
    <text evidence="2">The sequence shown here is derived from an EMBL/GenBank/DDBJ whole genome shotgun (WGS) entry which is preliminary data.</text>
</comment>
<sequence length="661" mass="74535">MNKIRRITIRMVSVICLIVLFAFVRSIAPTYIESSRTAYEINGMRGGIDSKRFNSAITNYTKRHHVSAIKVFNAQTVNDTGDTQTKMYVFGDAKVPKESLASKQEMQTSDIRYPLYFVGNVSQKSIQRMFKRNRIQYSSINESWNWGISNFLNTNQISSILILAFLVMGIVIILANLHNLKKANIRNLLGMSNFDDAFDTFVDDQGYFLSSYLLGIVLLTLYMWISKFMNCYQIVAYFALLLYLIVILVTGVAAILRAHSHSERTIIGAIKGNVKNKLAFYINMIIKIVVEIFACLTFVTLLGTLKQNQQLSNQLSVWTHGKTYYTVNLSPIDTTSKEDKLINHGSTVLFHYLENHGGMLANYQGWGTGKADIMNSSNGHVLTVNPSYLKTNSVLASDGKRVRIPNKTRTTYVLIPEAQYANRSQILREYRSDLWLNSAEHKTGKKLTIKAIKIKNSQRSFTYSADALDLGYYDGYVNSPVVLVLTNESLGGISKNNTDANSIWSSYLSNEAFLSSNVSVMRKAIQKSGMSRYIGGIVDTKSYAMKQLTLVRRKLEISIAVLVITLTIIIIENISFNSIYFNNNRKKIAIKRLLGSHFISIFGKFISLNLILSLFEACIVWVITKNMMVTILLLGLSNVGELLILSIQNHYLNINKAIKGE</sequence>
<protein>
    <recommendedName>
        <fullName evidence="4">Bacteriocin-associated integral membrane protein</fullName>
    </recommendedName>
</protein>
<keyword evidence="1" id="KW-1133">Transmembrane helix</keyword>
<dbReference type="RefSeq" id="WP_057805345.1">
    <property type="nucleotide sequence ID" value="NZ_BJYP01000020.1"/>
</dbReference>
<keyword evidence="1" id="KW-0472">Membrane</keyword>
<dbReference type="GeneID" id="76042992"/>
<keyword evidence="1" id="KW-0812">Transmembrane</keyword>
<dbReference type="Proteomes" id="UP000182818">
    <property type="component" value="Unassembled WGS sequence"/>
</dbReference>
<feature type="transmembrane region" description="Helical" evidence="1">
    <location>
        <begin position="278"/>
        <end position="305"/>
    </location>
</feature>
<feature type="transmembrane region" description="Helical" evidence="1">
    <location>
        <begin position="629"/>
        <end position="647"/>
    </location>
</feature>
<keyword evidence="3" id="KW-1185">Reference proteome</keyword>
<name>A0A1H9NL90_9LACO</name>
<evidence type="ECO:0000313" key="3">
    <source>
        <dbReference type="Proteomes" id="UP000182818"/>
    </source>
</evidence>
<accession>A0A1H9NL90</accession>
<organism evidence="2 3">
    <name type="scientific">Pediococcus ethanolidurans</name>
    <dbReference type="NCBI Taxonomy" id="319653"/>
    <lineage>
        <taxon>Bacteria</taxon>
        <taxon>Bacillati</taxon>
        <taxon>Bacillota</taxon>
        <taxon>Bacilli</taxon>
        <taxon>Lactobacillales</taxon>
        <taxon>Lactobacillaceae</taxon>
        <taxon>Pediococcus</taxon>
    </lineage>
</organism>
<dbReference type="Pfam" id="PF07242">
    <property type="entry name" value="DUF1430"/>
    <property type="match status" value="1"/>
</dbReference>
<evidence type="ECO:0000256" key="1">
    <source>
        <dbReference type="SAM" id="Phobius"/>
    </source>
</evidence>
<feature type="transmembrane region" description="Helical" evidence="1">
    <location>
        <begin position="157"/>
        <end position="177"/>
    </location>
</feature>
<evidence type="ECO:0008006" key="4">
    <source>
        <dbReference type="Google" id="ProtNLM"/>
    </source>
</evidence>
<feature type="transmembrane region" description="Helical" evidence="1">
    <location>
        <begin position="601"/>
        <end position="623"/>
    </location>
</feature>
<feature type="transmembrane region" description="Helical" evidence="1">
    <location>
        <begin position="557"/>
        <end position="580"/>
    </location>
</feature>
<reference evidence="2 3" key="1">
    <citation type="submission" date="2016-10" db="EMBL/GenBank/DDBJ databases">
        <authorList>
            <person name="Varghese N."/>
            <person name="Submissions S."/>
        </authorList>
    </citation>
    <scope>NUCLEOTIDE SEQUENCE [LARGE SCALE GENOMIC DNA]</scope>
    <source>
        <strain evidence="2 3">CGMCC 1.3889</strain>
    </source>
</reference>
<dbReference type="EMBL" id="FOGK01000005">
    <property type="protein sequence ID" value="SER36662.1"/>
    <property type="molecule type" value="Genomic_DNA"/>
</dbReference>
<proteinExistence type="predicted"/>
<feature type="transmembrane region" description="Helical" evidence="1">
    <location>
        <begin position="237"/>
        <end position="258"/>
    </location>
</feature>
<dbReference type="InterPro" id="IPR006541">
    <property type="entry name" value="Bacteriocin_ass"/>
</dbReference>
<feature type="transmembrane region" description="Helical" evidence="1">
    <location>
        <begin position="207"/>
        <end position="225"/>
    </location>
</feature>
<evidence type="ECO:0000313" key="2">
    <source>
        <dbReference type="EMBL" id="SER36662.1"/>
    </source>
</evidence>
<gene>
    <name evidence="2" type="ORF">SAMN04487973_10565</name>
</gene>